<evidence type="ECO:0000313" key="9">
    <source>
        <dbReference type="Proteomes" id="UP001163046"/>
    </source>
</evidence>
<dbReference type="InterPro" id="IPR028082">
    <property type="entry name" value="Peripla_BP_I"/>
</dbReference>
<keyword evidence="6" id="KW-0325">Glycoprotein</keyword>
<dbReference type="PANTHER" id="PTHR24060">
    <property type="entry name" value="METABOTROPIC GLUTAMATE RECEPTOR"/>
    <property type="match status" value="1"/>
</dbReference>
<name>A0A9X0D6S4_9CNID</name>
<dbReference type="InterPro" id="IPR050726">
    <property type="entry name" value="mGluR"/>
</dbReference>
<dbReference type="CDD" id="cd06350">
    <property type="entry name" value="PBP1_GPCR_family_C-like"/>
    <property type="match status" value="1"/>
</dbReference>
<dbReference type="EMBL" id="MU825460">
    <property type="protein sequence ID" value="KAJ7388601.1"/>
    <property type="molecule type" value="Genomic_DNA"/>
</dbReference>
<dbReference type="GO" id="GO:0004930">
    <property type="term" value="F:G protein-coupled receptor activity"/>
    <property type="evidence" value="ECO:0007669"/>
    <property type="project" value="InterPro"/>
</dbReference>
<evidence type="ECO:0000256" key="1">
    <source>
        <dbReference type="ARBA" id="ARBA00004141"/>
    </source>
</evidence>
<reference evidence="8" key="1">
    <citation type="submission" date="2023-01" db="EMBL/GenBank/DDBJ databases">
        <title>Genome assembly of the deep-sea coral Lophelia pertusa.</title>
        <authorList>
            <person name="Herrera S."/>
            <person name="Cordes E."/>
        </authorList>
    </citation>
    <scope>NUCLEOTIDE SEQUENCE</scope>
    <source>
        <strain evidence="8">USNM1676648</strain>
        <tissue evidence="8">Polyp</tissue>
    </source>
</reference>
<dbReference type="AlphaFoldDB" id="A0A9X0D6S4"/>
<dbReference type="SUPFAM" id="SSF53822">
    <property type="entry name" value="Periplasmic binding protein-like I"/>
    <property type="match status" value="1"/>
</dbReference>
<evidence type="ECO:0000313" key="8">
    <source>
        <dbReference type="EMBL" id="KAJ7388601.1"/>
    </source>
</evidence>
<evidence type="ECO:0000256" key="2">
    <source>
        <dbReference type="ARBA" id="ARBA00022692"/>
    </source>
</evidence>
<comment type="subcellular location">
    <subcellularLocation>
        <location evidence="1">Membrane</location>
        <topology evidence="1">Multi-pass membrane protein</topology>
    </subcellularLocation>
</comment>
<keyword evidence="2" id="KW-0812">Transmembrane</keyword>
<keyword evidence="9" id="KW-1185">Reference proteome</keyword>
<keyword evidence="5" id="KW-0675">Receptor</keyword>
<dbReference type="InterPro" id="IPR001828">
    <property type="entry name" value="ANF_lig-bd_rcpt"/>
</dbReference>
<proteinExistence type="predicted"/>
<dbReference type="InterPro" id="IPR000337">
    <property type="entry name" value="GPCR_3"/>
</dbReference>
<keyword evidence="3" id="KW-1133">Transmembrane helix</keyword>
<accession>A0A9X0D6S4</accession>
<evidence type="ECO:0000256" key="6">
    <source>
        <dbReference type="ARBA" id="ARBA00023180"/>
    </source>
</evidence>
<keyword evidence="4" id="KW-0472">Membrane</keyword>
<gene>
    <name evidence="8" type="ORF">OS493_036829</name>
</gene>
<evidence type="ECO:0000256" key="4">
    <source>
        <dbReference type="ARBA" id="ARBA00023136"/>
    </source>
</evidence>
<dbReference type="OrthoDB" id="5982924at2759"/>
<evidence type="ECO:0000256" key="3">
    <source>
        <dbReference type="ARBA" id="ARBA00022989"/>
    </source>
</evidence>
<dbReference type="Gene3D" id="3.40.50.2300">
    <property type="match status" value="2"/>
</dbReference>
<dbReference type="PRINTS" id="PR00248">
    <property type="entry name" value="GPCRMGR"/>
</dbReference>
<sequence>MLILGSRGRCESTMADLLLPFMLAGDAIIGSLLAVHRKNSEDGCKNLFLPGINRVEAAVYTIEQINKNRNILPTVQLGYDIRDYCMDRAKAMQHTYDFSTHSHFLDIDRDFVYQNVTCMECSISKKNATLPIAALVGPYGSRNSLQVAGLLQVINIPAISPSATSEELSWSFYKKFLRTVPPDGYQARAMADLVDFFKWKYVAVIAVEHSYGLFGFRALEHESLQRQTFCIGLVEYITPTRYESRLKPIVEKLKRAQNIKVIILWIGSTIATELTSEAHRQNLKDRIWIMSDSLATKTPEFLGSDLMSLGVYLGIQPKQFSDKNYQDHLKHLTPKITHNRRDSNTWFDFLWREEYNCSAKNDTHGYRQCADNLQNFK</sequence>
<evidence type="ECO:0000259" key="7">
    <source>
        <dbReference type="Pfam" id="PF01094"/>
    </source>
</evidence>
<comment type="caution">
    <text evidence="8">The sequence shown here is derived from an EMBL/GenBank/DDBJ whole genome shotgun (WGS) entry which is preliminary data.</text>
</comment>
<dbReference type="GO" id="GO:0016020">
    <property type="term" value="C:membrane"/>
    <property type="evidence" value="ECO:0007669"/>
    <property type="project" value="UniProtKB-SubCell"/>
</dbReference>
<dbReference type="Proteomes" id="UP001163046">
    <property type="component" value="Unassembled WGS sequence"/>
</dbReference>
<feature type="domain" description="Receptor ligand binding region" evidence="7">
    <location>
        <begin position="56"/>
        <end position="336"/>
    </location>
</feature>
<evidence type="ECO:0000256" key="5">
    <source>
        <dbReference type="ARBA" id="ARBA00023170"/>
    </source>
</evidence>
<dbReference type="Pfam" id="PF01094">
    <property type="entry name" value="ANF_receptor"/>
    <property type="match status" value="1"/>
</dbReference>
<organism evidence="8 9">
    <name type="scientific">Desmophyllum pertusum</name>
    <dbReference type="NCBI Taxonomy" id="174260"/>
    <lineage>
        <taxon>Eukaryota</taxon>
        <taxon>Metazoa</taxon>
        <taxon>Cnidaria</taxon>
        <taxon>Anthozoa</taxon>
        <taxon>Hexacorallia</taxon>
        <taxon>Scleractinia</taxon>
        <taxon>Caryophylliina</taxon>
        <taxon>Caryophylliidae</taxon>
        <taxon>Desmophyllum</taxon>
    </lineage>
</organism>
<protein>
    <recommendedName>
        <fullName evidence="7">Receptor ligand binding region domain-containing protein</fullName>
    </recommendedName>
</protein>